<accession>A0A0E9VHT3</accession>
<name>A0A0E9VHT3_ANGAN</name>
<proteinExistence type="predicted"/>
<organism evidence="1">
    <name type="scientific">Anguilla anguilla</name>
    <name type="common">European freshwater eel</name>
    <name type="synonym">Muraena anguilla</name>
    <dbReference type="NCBI Taxonomy" id="7936"/>
    <lineage>
        <taxon>Eukaryota</taxon>
        <taxon>Metazoa</taxon>
        <taxon>Chordata</taxon>
        <taxon>Craniata</taxon>
        <taxon>Vertebrata</taxon>
        <taxon>Euteleostomi</taxon>
        <taxon>Actinopterygii</taxon>
        <taxon>Neopterygii</taxon>
        <taxon>Teleostei</taxon>
        <taxon>Anguilliformes</taxon>
        <taxon>Anguillidae</taxon>
        <taxon>Anguilla</taxon>
    </lineage>
</organism>
<reference evidence="1" key="1">
    <citation type="submission" date="2014-11" db="EMBL/GenBank/DDBJ databases">
        <authorList>
            <person name="Amaro Gonzalez C."/>
        </authorList>
    </citation>
    <scope>NUCLEOTIDE SEQUENCE</scope>
</reference>
<reference evidence="1" key="2">
    <citation type="journal article" date="2015" name="Fish Shellfish Immunol.">
        <title>Early steps in the European eel (Anguilla anguilla)-Vibrio vulnificus interaction in the gills: Role of the RtxA13 toxin.</title>
        <authorList>
            <person name="Callol A."/>
            <person name="Pajuelo D."/>
            <person name="Ebbesson L."/>
            <person name="Teles M."/>
            <person name="MacKenzie S."/>
            <person name="Amaro C."/>
        </authorList>
    </citation>
    <scope>NUCLEOTIDE SEQUENCE</scope>
</reference>
<dbReference type="AlphaFoldDB" id="A0A0E9VHT3"/>
<protein>
    <submittedName>
        <fullName evidence="1">Uncharacterized protein</fullName>
    </submittedName>
</protein>
<dbReference type="EMBL" id="GBXM01031829">
    <property type="protein sequence ID" value="JAH76748.1"/>
    <property type="molecule type" value="Transcribed_RNA"/>
</dbReference>
<sequence length="56" mass="6671">MFCYYMDNSHPCGYVLTFYMSSMRKRNYLATTQNMHVCNLRNQAKSANFSCCKHCR</sequence>
<evidence type="ECO:0000313" key="1">
    <source>
        <dbReference type="EMBL" id="JAH76748.1"/>
    </source>
</evidence>